<dbReference type="Proteomes" id="UP000694557">
    <property type="component" value="Unassembled WGS sequence"/>
</dbReference>
<dbReference type="Gene3D" id="3.10.20.90">
    <property type="entry name" value="Phosphatidylinositol 3-kinase Catalytic Subunit, Chain A, domain 1"/>
    <property type="match status" value="1"/>
</dbReference>
<proteinExistence type="predicted"/>
<dbReference type="InterPro" id="IPR036065">
    <property type="entry name" value="BolA-like_sf"/>
</dbReference>
<dbReference type="SUPFAM" id="SSF82657">
    <property type="entry name" value="BolA-like"/>
    <property type="match status" value="1"/>
</dbReference>
<sequence>MDVTTDHIRDKLIKEFGAIHVEVEDTSSNRCAASFKEQWVNCLFRGRMTD</sequence>
<dbReference type="AlphaFoldDB" id="A0A8C7HYU9"/>
<dbReference type="Ensembl" id="ENSOKIT00005068334.1">
    <property type="protein sequence ID" value="ENSOKIP00005064295.1"/>
    <property type="gene ID" value="ENSOKIG00005027578.1"/>
</dbReference>
<name>A0A8C7HYU9_ONCKI</name>
<evidence type="ECO:0000313" key="2">
    <source>
        <dbReference type="Proteomes" id="UP000694557"/>
    </source>
</evidence>
<dbReference type="GeneTree" id="ENSGT01090000262448"/>
<accession>A0A8C7HYU9</accession>
<reference evidence="1" key="2">
    <citation type="submission" date="2025-09" db="UniProtKB">
        <authorList>
            <consortium name="Ensembl"/>
        </authorList>
    </citation>
    <scope>IDENTIFICATION</scope>
</reference>
<reference evidence="1" key="1">
    <citation type="submission" date="2025-08" db="UniProtKB">
        <authorList>
            <consortium name="Ensembl"/>
        </authorList>
    </citation>
    <scope>IDENTIFICATION</scope>
</reference>
<keyword evidence="2" id="KW-1185">Reference proteome</keyword>
<organism evidence="1 2">
    <name type="scientific">Oncorhynchus kisutch</name>
    <name type="common">Coho salmon</name>
    <name type="synonym">Salmo kisutch</name>
    <dbReference type="NCBI Taxonomy" id="8019"/>
    <lineage>
        <taxon>Eukaryota</taxon>
        <taxon>Metazoa</taxon>
        <taxon>Chordata</taxon>
        <taxon>Craniata</taxon>
        <taxon>Vertebrata</taxon>
        <taxon>Euteleostomi</taxon>
        <taxon>Actinopterygii</taxon>
        <taxon>Neopterygii</taxon>
        <taxon>Teleostei</taxon>
        <taxon>Protacanthopterygii</taxon>
        <taxon>Salmoniformes</taxon>
        <taxon>Salmonidae</taxon>
        <taxon>Salmoninae</taxon>
        <taxon>Oncorhynchus</taxon>
    </lineage>
</organism>
<protein>
    <submittedName>
        <fullName evidence="1">Uncharacterized protein</fullName>
    </submittedName>
</protein>
<evidence type="ECO:0000313" key="1">
    <source>
        <dbReference type="Ensembl" id="ENSOKIP00005064295.1"/>
    </source>
</evidence>